<dbReference type="InterPro" id="IPR011050">
    <property type="entry name" value="Pectin_lyase_fold/virulence"/>
</dbReference>
<dbReference type="Proteomes" id="UP001190700">
    <property type="component" value="Unassembled WGS sequence"/>
</dbReference>
<comment type="caution">
    <text evidence="4">The sequence shown here is derived from an EMBL/GenBank/DDBJ whole genome shotgun (WGS) entry which is preliminary data.</text>
</comment>
<dbReference type="PANTHER" id="PTHR11319">
    <property type="entry name" value="G PROTEIN-COUPLED RECEPTOR-RELATED"/>
    <property type="match status" value="1"/>
</dbReference>
<dbReference type="InterPro" id="IPR010308">
    <property type="entry name" value="TRP_C"/>
</dbReference>
<evidence type="ECO:0000313" key="4">
    <source>
        <dbReference type="EMBL" id="KAK3241864.1"/>
    </source>
</evidence>
<feature type="transmembrane region" description="Helical" evidence="2">
    <location>
        <begin position="1239"/>
        <end position="1261"/>
    </location>
</feature>
<feature type="region of interest" description="Disordered" evidence="1">
    <location>
        <begin position="822"/>
        <end position="841"/>
    </location>
</feature>
<feature type="transmembrane region" description="Helical" evidence="2">
    <location>
        <begin position="1023"/>
        <end position="1050"/>
    </location>
</feature>
<name>A0AAE0BTY4_9CHLO</name>
<feature type="domain" description="TRP C-terminal" evidence="3">
    <location>
        <begin position="1019"/>
        <end position="1264"/>
    </location>
</feature>
<evidence type="ECO:0000256" key="1">
    <source>
        <dbReference type="SAM" id="MobiDB-lite"/>
    </source>
</evidence>
<dbReference type="EMBL" id="LGRX02033290">
    <property type="protein sequence ID" value="KAK3241864.1"/>
    <property type="molecule type" value="Genomic_DNA"/>
</dbReference>
<dbReference type="SUPFAM" id="SSF51126">
    <property type="entry name" value="Pectin lyase-like"/>
    <property type="match status" value="1"/>
</dbReference>
<keyword evidence="2" id="KW-0472">Membrane</keyword>
<feature type="transmembrane region" description="Helical" evidence="2">
    <location>
        <begin position="1182"/>
        <end position="1201"/>
    </location>
</feature>
<evidence type="ECO:0000256" key="2">
    <source>
        <dbReference type="SAM" id="Phobius"/>
    </source>
</evidence>
<feature type="transmembrane region" description="Helical" evidence="2">
    <location>
        <begin position="1207"/>
        <end position="1227"/>
    </location>
</feature>
<organism evidence="4 5">
    <name type="scientific">Cymbomonas tetramitiformis</name>
    <dbReference type="NCBI Taxonomy" id="36881"/>
    <lineage>
        <taxon>Eukaryota</taxon>
        <taxon>Viridiplantae</taxon>
        <taxon>Chlorophyta</taxon>
        <taxon>Pyramimonadophyceae</taxon>
        <taxon>Pyramimonadales</taxon>
        <taxon>Pyramimonadaceae</taxon>
        <taxon>Cymbomonas</taxon>
    </lineage>
</organism>
<sequence>MGRGEGAVHVSIFAGSVMWGNQVARYKGGGLALLAGAVLELAGHSTVGGNRAFAHGGGLYVESAMVAAVNATFQDNFVEYDGGHVYATKQSRLQLARCVLQGGFAGSSGGALSIYTFSTAEVTASVFISNTATSSGAAASLFDESRLEMSSSEMAWNAVSDGPGGGLYLSNSSAGVTGIVFHGNLAATGGAAVALTAAAVLGMTGCNVTSNQALEGGGGGLLIGQTSEATVASTRCEGNAAAGESGYGGAVAVVKGAARVALSEMALEGNVAQHGTVYIAAPGKLAEPAVLERLHFARNNNHSAAGHNVYFTYEPGGPIPVCVNCSCPEGTKLEATSPTGFALVQGSRTVSELAWPDANVTVNYTGVITGESWASLQPTIWCAPPLMRAGAQSLTRADAERIRVVVEARATVAEAGYQARDYYGNLCEPPSSTMVFADLATESANSDSQPDSNSDSDSDSDLAEVYPALTGETTSAYSGQGAAFDSLVLVGQPGQQFRVLFASNAVGWMSVALYVALQPCQEGDTFNDVSKICDTCKAGTLKFTSDAAACTSCDDHEVLCPGGNNFTLEDGYWIANGAIAVACGTDDPQCLLDRVVRCDIDEACTAPNAGGARSNTNGSMEVSPEVLCAEGYDSEVVLCGACQMGYEMLPTRICQRCPDKWATWVRLLVSMCSIPLLLRALLHFLTSINSEKMHMSLMNTRKLQRTKGLFDVALGHVQVMSQHMVVFDVMRMPPLFQAFMRFPGLLSLDLLYCNESKPRISVPPSVEMQDMASPPTGESAERLKININPAYQMMQSSSIKASELYEMKARRQHTSQVNTMSFDDLTGAEGKPANDEATGKRGNGKVEAIELITMPNRKLEKGPTMITLPSGEPADLKASEFRDPNGSAPAGKDSDGWRAQEGCEAGAEVRPRLCPRSCDWNMDKLRDDRIVDGKEGKAKEAQPEQRASLIQAANRASLLQQESNDTIGHPHVALASFLLVFLHPTVSTCMLQVFNCDHLHFDSSGREYFLRLDRSHECFTSEWWLYAMVSLLVIVVYTFGLPCGFCALCFHLYKRKKVITLDGHVEYVLSAKLHVVKDRHSSRGVLLSSSDRVAESFEKETPDGERVEVFPVFIQEAKHRNPISNIESKLLDPKVQGVLGPFITPFKDKHFYWTFYEISRRIMTTSMVIFVQMLETDEGTDLLYALLVATLALLVHCYVRPYKSSTVNWFQMLILLSQSIMVTGYIADEYLLAADDAACAASGIILIIIQAILACLIAGYITMDLYPLFREYVQKAYDAAKEQGTDSLRRKLQQGDT</sequence>
<gene>
    <name evidence="4" type="ORF">CYMTET_48410</name>
</gene>
<feature type="compositionally biased region" description="Low complexity" evidence="1">
    <location>
        <begin position="443"/>
        <end position="453"/>
    </location>
</feature>
<evidence type="ECO:0000313" key="5">
    <source>
        <dbReference type="Proteomes" id="UP001190700"/>
    </source>
</evidence>
<accession>A0AAE0BTY4</accession>
<protein>
    <recommendedName>
        <fullName evidence="3">TRP C-terminal domain-containing protein</fullName>
    </recommendedName>
</protein>
<dbReference type="Gene3D" id="2.160.20.10">
    <property type="entry name" value="Single-stranded right-handed beta-helix, Pectin lyase-like"/>
    <property type="match status" value="1"/>
</dbReference>
<keyword evidence="2" id="KW-1133">Transmembrane helix</keyword>
<keyword evidence="2" id="KW-0812">Transmembrane</keyword>
<dbReference type="Pfam" id="PF06011">
    <property type="entry name" value="TRP"/>
    <property type="match status" value="1"/>
</dbReference>
<dbReference type="InterPro" id="IPR012334">
    <property type="entry name" value="Pectin_lyas_fold"/>
</dbReference>
<feature type="region of interest" description="Disordered" evidence="1">
    <location>
        <begin position="877"/>
        <end position="906"/>
    </location>
</feature>
<evidence type="ECO:0000259" key="3">
    <source>
        <dbReference type="Pfam" id="PF06011"/>
    </source>
</evidence>
<feature type="region of interest" description="Disordered" evidence="1">
    <location>
        <begin position="442"/>
        <end position="461"/>
    </location>
</feature>
<keyword evidence="5" id="KW-1185">Reference proteome</keyword>
<reference evidence="4 5" key="1">
    <citation type="journal article" date="2015" name="Genome Biol. Evol.">
        <title>Comparative Genomics of a Bacterivorous Green Alga Reveals Evolutionary Causalities and Consequences of Phago-Mixotrophic Mode of Nutrition.</title>
        <authorList>
            <person name="Burns J.A."/>
            <person name="Paasch A."/>
            <person name="Narechania A."/>
            <person name="Kim E."/>
        </authorList>
    </citation>
    <scope>NUCLEOTIDE SEQUENCE [LARGE SCALE GENOMIC DNA]</scope>
    <source>
        <strain evidence="4 5">PLY_AMNH</strain>
    </source>
</reference>
<dbReference type="PANTHER" id="PTHR11319:SF35">
    <property type="entry name" value="OUTER MEMBRANE PROTEIN PMPC-RELATED"/>
    <property type="match status" value="1"/>
</dbReference>
<proteinExistence type="predicted"/>